<evidence type="ECO:0000313" key="4">
    <source>
        <dbReference type="EMBL" id="KAK3321711.1"/>
    </source>
</evidence>
<keyword evidence="2" id="KW-0560">Oxidoreductase</keyword>
<proteinExistence type="predicted"/>
<keyword evidence="1" id="KW-0479">Metal-binding</keyword>
<evidence type="ECO:0000259" key="3">
    <source>
        <dbReference type="PROSITE" id="PS00498"/>
    </source>
</evidence>
<evidence type="ECO:0000256" key="2">
    <source>
        <dbReference type="ARBA" id="ARBA00023002"/>
    </source>
</evidence>
<dbReference type="PROSITE" id="PS00498">
    <property type="entry name" value="TYROSINASE_2"/>
    <property type="match status" value="1"/>
</dbReference>
<dbReference type="InterPro" id="IPR002227">
    <property type="entry name" value="Tyrosinase_Cu-bd"/>
</dbReference>
<keyword evidence="5" id="KW-1185">Reference proteome</keyword>
<dbReference type="GO" id="GO:0046872">
    <property type="term" value="F:metal ion binding"/>
    <property type="evidence" value="ECO:0007669"/>
    <property type="project" value="UniProtKB-KW"/>
</dbReference>
<evidence type="ECO:0000313" key="5">
    <source>
        <dbReference type="Proteomes" id="UP001283341"/>
    </source>
</evidence>
<name>A0AAE0ICF1_9PEZI</name>
<protein>
    <recommendedName>
        <fullName evidence="3">Tyrosinase copper-binding domain-containing protein</fullName>
    </recommendedName>
</protein>
<sequence>MSRSGRNGKLQPKRPPVLSCLSCVDKVNRRTLSAPQRKKFIAAVKCLQKTGTSILPAGVAAGSVSLFDDFEAIHINQTGSIHLTGSFLTWHRYFIHTYEKKLQACGYNGNLPYWEWGYDVKNPRNSPVFDGSDTSLGSDGVYFEHPGLKINTPGALIEVDLKPGTGGGCVYAGPFKNMTTHLGPVILPVYGVANTFTFAPSGNPFDDNPRCLKRDLNADAASRFTTFRNTTELILQNQNVEWFQGVMQGDSRYGDGVLGVHGGGHFTIGGDPGADPFVSPGDPAFYLHHGQIDRVFWIWQMLDFPNRQNVWGTQTLFNQPPSPNTTVNDLLDISPLNTPVKIKDVMNTVGGTPLCYVYI</sequence>
<feature type="domain" description="Tyrosinase copper-binding" evidence="3">
    <location>
        <begin position="282"/>
        <end position="293"/>
    </location>
</feature>
<comment type="caution">
    <text evidence="4">The sequence shown here is derived from an EMBL/GenBank/DDBJ whole genome shotgun (WGS) entry which is preliminary data.</text>
</comment>
<dbReference type="InterPro" id="IPR050316">
    <property type="entry name" value="Tyrosinase/Hemocyanin"/>
</dbReference>
<dbReference type="PANTHER" id="PTHR11474:SF125">
    <property type="entry name" value="N-ACETYL-6-HYDROXYTRYPTOPHAN OXIDASE IVOB-RELATED"/>
    <property type="match status" value="1"/>
</dbReference>
<dbReference type="PANTHER" id="PTHR11474">
    <property type="entry name" value="TYROSINASE FAMILY MEMBER"/>
    <property type="match status" value="1"/>
</dbReference>
<dbReference type="PRINTS" id="PR00092">
    <property type="entry name" value="TYROSINASE"/>
</dbReference>
<dbReference type="SUPFAM" id="SSF48056">
    <property type="entry name" value="Di-copper centre-containing domain"/>
    <property type="match status" value="1"/>
</dbReference>
<gene>
    <name evidence="4" type="ORF">B0H66DRAFT_552505</name>
</gene>
<accession>A0AAE0ICF1</accession>
<dbReference type="Proteomes" id="UP001283341">
    <property type="component" value="Unassembled WGS sequence"/>
</dbReference>
<evidence type="ECO:0000256" key="1">
    <source>
        <dbReference type="ARBA" id="ARBA00022723"/>
    </source>
</evidence>
<reference evidence="4" key="2">
    <citation type="submission" date="2023-06" db="EMBL/GenBank/DDBJ databases">
        <authorList>
            <consortium name="Lawrence Berkeley National Laboratory"/>
            <person name="Haridas S."/>
            <person name="Hensen N."/>
            <person name="Bonometti L."/>
            <person name="Westerberg I."/>
            <person name="Brannstrom I.O."/>
            <person name="Guillou S."/>
            <person name="Cros-Aarteil S."/>
            <person name="Calhoun S."/>
            <person name="Kuo A."/>
            <person name="Mondo S."/>
            <person name="Pangilinan J."/>
            <person name="Riley R."/>
            <person name="Labutti K."/>
            <person name="Andreopoulos B."/>
            <person name="Lipzen A."/>
            <person name="Chen C."/>
            <person name="Yanf M."/>
            <person name="Daum C."/>
            <person name="Ng V."/>
            <person name="Clum A."/>
            <person name="Steindorff A."/>
            <person name="Ohm R."/>
            <person name="Martin F."/>
            <person name="Silar P."/>
            <person name="Natvig D."/>
            <person name="Lalanne C."/>
            <person name="Gautier V."/>
            <person name="Ament-Velasquez S.L."/>
            <person name="Kruys A."/>
            <person name="Hutchinson M.I."/>
            <person name="Powell A.J."/>
            <person name="Barry K."/>
            <person name="Miller A.N."/>
            <person name="Grigoriev I.V."/>
            <person name="Debuchy R."/>
            <person name="Gladieux P."/>
            <person name="Thoren M.H."/>
            <person name="Johannesson H."/>
        </authorList>
    </citation>
    <scope>NUCLEOTIDE SEQUENCE</scope>
    <source>
        <strain evidence="4">CBS 118394</strain>
    </source>
</reference>
<reference evidence="4" key="1">
    <citation type="journal article" date="2023" name="Mol. Phylogenet. Evol.">
        <title>Genome-scale phylogeny and comparative genomics of the fungal order Sordariales.</title>
        <authorList>
            <person name="Hensen N."/>
            <person name="Bonometti L."/>
            <person name="Westerberg I."/>
            <person name="Brannstrom I.O."/>
            <person name="Guillou S."/>
            <person name="Cros-Aarteil S."/>
            <person name="Calhoun S."/>
            <person name="Haridas S."/>
            <person name="Kuo A."/>
            <person name="Mondo S."/>
            <person name="Pangilinan J."/>
            <person name="Riley R."/>
            <person name="LaButti K."/>
            <person name="Andreopoulos B."/>
            <person name="Lipzen A."/>
            <person name="Chen C."/>
            <person name="Yan M."/>
            <person name="Daum C."/>
            <person name="Ng V."/>
            <person name="Clum A."/>
            <person name="Steindorff A."/>
            <person name="Ohm R.A."/>
            <person name="Martin F."/>
            <person name="Silar P."/>
            <person name="Natvig D.O."/>
            <person name="Lalanne C."/>
            <person name="Gautier V."/>
            <person name="Ament-Velasquez S.L."/>
            <person name="Kruys A."/>
            <person name="Hutchinson M.I."/>
            <person name="Powell A.J."/>
            <person name="Barry K."/>
            <person name="Miller A.N."/>
            <person name="Grigoriev I.V."/>
            <person name="Debuchy R."/>
            <person name="Gladieux P."/>
            <person name="Hiltunen Thoren M."/>
            <person name="Johannesson H."/>
        </authorList>
    </citation>
    <scope>NUCLEOTIDE SEQUENCE</scope>
    <source>
        <strain evidence="4">CBS 118394</strain>
    </source>
</reference>
<dbReference type="AlphaFoldDB" id="A0AAE0ICF1"/>
<dbReference type="GO" id="GO:0016491">
    <property type="term" value="F:oxidoreductase activity"/>
    <property type="evidence" value="ECO:0007669"/>
    <property type="project" value="UniProtKB-KW"/>
</dbReference>
<dbReference type="InterPro" id="IPR008922">
    <property type="entry name" value="Di-copper_centre_dom_sf"/>
</dbReference>
<dbReference type="Gene3D" id="1.10.1280.10">
    <property type="entry name" value="Di-copper center containing domain from catechol oxidase"/>
    <property type="match status" value="1"/>
</dbReference>
<dbReference type="Pfam" id="PF00264">
    <property type="entry name" value="Tyrosinase"/>
    <property type="match status" value="1"/>
</dbReference>
<dbReference type="EMBL" id="JAUEDM010000003">
    <property type="protein sequence ID" value="KAK3321711.1"/>
    <property type="molecule type" value="Genomic_DNA"/>
</dbReference>
<organism evidence="4 5">
    <name type="scientific">Apodospora peruviana</name>
    <dbReference type="NCBI Taxonomy" id="516989"/>
    <lineage>
        <taxon>Eukaryota</taxon>
        <taxon>Fungi</taxon>
        <taxon>Dikarya</taxon>
        <taxon>Ascomycota</taxon>
        <taxon>Pezizomycotina</taxon>
        <taxon>Sordariomycetes</taxon>
        <taxon>Sordariomycetidae</taxon>
        <taxon>Sordariales</taxon>
        <taxon>Lasiosphaeriaceae</taxon>
        <taxon>Apodospora</taxon>
    </lineage>
</organism>